<keyword evidence="2" id="KW-1185">Reference proteome</keyword>
<accession>A0ABN0R591</accession>
<comment type="caution">
    <text evidence="1">The sequence shown here is derived from an EMBL/GenBank/DDBJ whole genome shotgun (WGS) entry which is preliminary data.</text>
</comment>
<organism evidence="1 2">
    <name type="scientific">Mycobacterium ulcerans str. Harvey</name>
    <dbReference type="NCBI Taxonomy" id="1299332"/>
    <lineage>
        <taxon>Bacteria</taxon>
        <taxon>Bacillati</taxon>
        <taxon>Actinomycetota</taxon>
        <taxon>Actinomycetes</taxon>
        <taxon>Mycobacteriales</taxon>
        <taxon>Mycobacteriaceae</taxon>
        <taxon>Mycobacterium</taxon>
        <taxon>Mycobacterium ulcerans group</taxon>
    </lineage>
</organism>
<evidence type="ECO:0000313" key="1">
    <source>
        <dbReference type="EMBL" id="EUA92199.1"/>
    </source>
</evidence>
<name>A0ABN0R591_MYCUL</name>
<reference evidence="1 2" key="1">
    <citation type="submission" date="2014-01" db="EMBL/GenBank/DDBJ databases">
        <authorList>
            <person name="Dobos K."/>
            <person name="Lenaerts A."/>
            <person name="Ordway D."/>
            <person name="DeGroote M.A."/>
            <person name="Parker T."/>
            <person name="Sizemore C."/>
            <person name="Tallon L.J."/>
            <person name="Sadzewicz L.K."/>
            <person name="Sengamalay N."/>
            <person name="Fraser C.M."/>
            <person name="Hine E."/>
            <person name="Shefchek K.A."/>
            <person name="Das S.P."/>
            <person name="Tettelin H."/>
        </authorList>
    </citation>
    <scope>NUCLEOTIDE SEQUENCE [LARGE SCALE GENOMIC DNA]</scope>
    <source>
        <strain evidence="1 2">Harvey</strain>
    </source>
</reference>
<proteinExistence type="predicted"/>
<dbReference type="Proteomes" id="UP000020681">
    <property type="component" value="Unassembled WGS sequence"/>
</dbReference>
<protein>
    <submittedName>
        <fullName evidence="1">Uncharacterized protein</fullName>
    </submittedName>
</protein>
<gene>
    <name evidence="1" type="ORF">I551_1348</name>
</gene>
<dbReference type="EMBL" id="JAOL01000080">
    <property type="protein sequence ID" value="EUA92199.1"/>
    <property type="molecule type" value="Genomic_DNA"/>
</dbReference>
<sequence length="41" mass="4655">MFGSCWNAFSRSVFGLYHRVLAWAIHDGGFAPVWIRGPAHH</sequence>
<evidence type="ECO:0000313" key="2">
    <source>
        <dbReference type="Proteomes" id="UP000020681"/>
    </source>
</evidence>